<dbReference type="Proteomes" id="UP000323506">
    <property type="component" value="Chromosome D13"/>
</dbReference>
<sequence>MTRSKGIDGAPPLVRACGVRGVLNVGRCGGCQTWGMWRC</sequence>
<organism evidence="1 2">
    <name type="scientific">Gossypium darwinii</name>
    <name type="common">Darwin's cotton</name>
    <name type="synonym">Gossypium barbadense var. darwinii</name>
    <dbReference type="NCBI Taxonomy" id="34276"/>
    <lineage>
        <taxon>Eukaryota</taxon>
        <taxon>Viridiplantae</taxon>
        <taxon>Streptophyta</taxon>
        <taxon>Embryophyta</taxon>
        <taxon>Tracheophyta</taxon>
        <taxon>Spermatophyta</taxon>
        <taxon>Magnoliopsida</taxon>
        <taxon>eudicotyledons</taxon>
        <taxon>Gunneridae</taxon>
        <taxon>Pentapetalae</taxon>
        <taxon>rosids</taxon>
        <taxon>malvids</taxon>
        <taxon>Malvales</taxon>
        <taxon>Malvaceae</taxon>
        <taxon>Malvoideae</taxon>
        <taxon>Gossypium</taxon>
    </lineage>
</organism>
<name>A0A5D1ZX37_GOSDA</name>
<proteinExistence type="predicted"/>
<dbReference type="EMBL" id="CM017713">
    <property type="protein sequence ID" value="TYG36306.1"/>
    <property type="molecule type" value="Genomic_DNA"/>
</dbReference>
<evidence type="ECO:0000313" key="1">
    <source>
        <dbReference type="EMBL" id="TYG36306.1"/>
    </source>
</evidence>
<protein>
    <submittedName>
        <fullName evidence="1">Uncharacterized protein</fullName>
    </submittedName>
</protein>
<reference evidence="1 2" key="1">
    <citation type="submission" date="2019-06" db="EMBL/GenBank/DDBJ databases">
        <title>WGS assembly of Gossypium darwinii.</title>
        <authorList>
            <person name="Chen Z.J."/>
            <person name="Sreedasyam A."/>
            <person name="Ando A."/>
            <person name="Song Q."/>
            <person name="De L."/>
            <person name="Hulse-Kemp A."/>
            <person name="Ding M."/>
            <person name="Ye W."/>
            <person name="Kirkbride R."/>
            <person name="Jenkins J."/>
            <person name="Plott C."/>
            <person name="Lovell J."/>
            <person name="Lin Y.-M."/>
            <person name="Vaughn R."/>
            <person name="Liu B."/>
            <person name="Li W."/>
            <person name="Simpson S."/>
            <person name="Scheffler B."/>
            <person name="Saski C."/>
            <person name="Grover C."/>
            <person name="Hu G."/>
            <person name="Conover J."/>
            <person name="Carlson J."/>
            <person name="Shu S."/>
            <person name="Boston L."/>
            <person name="Williams M."/>
            <person name="Peterson D."/>
            <person name="Mcgee K."/>
            <person name="Jones D."/>
            <person name="Wendel J."/>
            <person name="Stelly D."/>
            <person name="Grimwood J."/>
            <person name="Schmutz J."/>
        </authorList>
    </citation>
    <scope>NUCLEOTIDE SEQUENCE [LARGE SCALE GENOMIC DNA]</scope>
    <source>
        <strain evidence="1">1808015.09</strain>
    </source>
</reference>
<evidence type="ECO:0000313" key="2">
    <source>
        <dbReference type="Proteomes" id="UP000323506"/>
    </source>
</evidence>
<dbReference type="AlphaFoldDB" id="A0A5D1ZX37"/>
<keyword evidence="2" id="KW-1185">Reference proteome</keyword>
<accession>A0A5D1ZX37</accession>
<gene>
    <name evidence="1" type="ORF">ES288_D13G054900v1</name>
</gene>